<dbReference type="PANTHER" id="PTHR32075">
    <property type="entry name" value="ISWI CHROMATIN-REMODELING COMPLEX SUBUNIT YPL216W-RELATED"/>
    <property type="match status" value="1"/>
</dbReference>
<feature type="region of interest" description="Disordered" evidence="8">
    <location>
        <begin position="189"/>
        <end position="307"/>
    </location>
</feature>
<dbReference type="InterPro" id="IPR019786">
    <property type="entry name" value="Zinc_finger_PHD-type_CS"/>
</dbReference>
<feature type="domain" description="PHD-type" evidence="9">
    <location>
        <begin position="953"/>
        <end position="1009"/>
    </location>
</feature>
<dbReference type="GO" id="GO:0031509">
    <property type="term" value="P:subtelomeric heterochromatin formation"/>
    <property type="evidence" value="ECO:0007669"/>
    <property type="project" value="TreeGrafter"/>
</dbReference>
<keyword evidence="11" id="KW-1185">Reference proteome</keyword>
<evidence type="ECO:0000256" key="6">
    <source>
        <dbReference type="PROSITE-ProRule" id="PRU00146"/>
    </source>
</evidence>
<dbReference type="GO" id="GO:0008270">
    <property type="term" value="F:zinc ion binding"/>
    <property type="evidence" value="ECO:0007669"/>
    <property type="project" value="UniProtKB-KW"/>
</dbReference>
<evidence type="ECO:0000256" key="1">
    <source>
        <dbReference type="ARBA" id="ARBA00004123"/>
    </source>
</evidence>
<dbReference type="EMBL" id="CADEPM010000005">
    <property type="protein sequence ID" value="CAB3406903.1"/>
    <property type="molecule type" value="Genomic_DNA"/>
</dbReference>
<feature type="compositionally biased region" description="Polar residues" evidence="8">
    <location>
        <begin position="290"/>
        <end position="307"/>
    </location>
</feature>
<keyword evidence="2" id="KW-0479">Metal-binding</keyword>
<protein>
    <recommendedName>
        <fullName evidence="9">PHD-type domain-containing protein</fullName>
    </recommendedName>
</protein>
<keyword evidence="3 6" id="KW-0863">Zinc-finger</keyword>
<evidence type="ECO:0000313" key="11">
    <source>
        <dbReference type="Proteomes" id="UP000494206"/>
    </source>
</evidence>
<evidence type="ECO:0000256" key="5">
    <source>
        <dbReference type="ARBA" id="ARBA00023242"/>
    </source>
</evidence>
<dbReference type="OrthoDB" id="5821632at2759"/>
<comment type="subcellular location">
    <subcellularLocation>
        <location evidence="1">Nucleus</location>
    </subcellularLocation>
</comment>
<dbReference type="InterPro" id="IPR001965">
    <property type="entry name" value="Znf_PHD"/>
</dbReference>
<dbReference type="GO" id="GO:0000781">
    <property type="term" value="C:chromosome, telomeric region"/>
    <property type="evidence" value="ECO:0007669"/>
    <property type="project" value="GOC"/>
</dbReference>
<organism evidence="10 11">
    <name type="scientific">Caenorhabditis bovis</name>
    <dbReference type="NCBI Taxonomy" id="2654633"/>
    <lineage>
        <taxon>Eukaryota</taxon>
        <taxon>Metazoa</taxon>
        <taxon>Ecdysozoa</taxon>
        <taxon>Nematoda</taxon>
        <taxon>Chromadorea</taxon>
        <taxon>Rhabditida</taxon>
        <taxon>Rhabditina</taxon>
        <taxon>Rhabditomorpha</taxon>
        <taxon>Rhabditoidea</taxon>
        <taxon>Rhabditidae</taxon>
        <taxon>Peloderinae</taxon>
        <taxon>Caenorhabditis</taxon>
    </lineage>
</organism>
<dbReference type="Proteomes" id="UP000494206">
    <property type="component" value="Unassembled WGS sequence"/>
</dbReference>
<gene>
    <name evidence="10" type="ORF">CBOVIS_LOCUS8909</name>
</gene>
<dbReference type="GO" id="GO:0005634">
    <property type="term" value="C:nucleus"/>
    <property type="evidence" value="ECO:0007669"/>
    <property type="project" value="UniProtKB-SubCell"/>
</dbReference>
<feature type="compositionally biased region" description="Acidic residues" evidence="8">
    <location>
        <begin position="1022"/>
        <end position="1036"/>
    </location>
</feature>
<keyword evidence="5" id="KW-0539">Nucleus</keyword>
<accession>A0A8S1F7S1</accession>
<feature type="compositionally biased region" description="Basic and acidic residues" evidence="8">
    <location>
        <begin position="229"/>
        <end position="274"/>
    </location>
</feature>
<dbReference type="AlphaFoldDB" id="A0A8S1F7S1"/>
<evidence type="ECO:0000256" key="4">
    <source>
        <dbReference type="ARBA" id="ARBA00022833"/>
    </source>
</evidence>
<evidence type="ECO:0000256" key="7">
    <source>
        <dbReference type="SAM" id="Coils"/>
    </source>
</evidence>
<comment type="caution">
    <text evidence="10">The sequence shown here is derived from an EMBL/GenBank/DDBJ whole genome shotgun (WGS) entry which is preliminary data.</text>
</comment>
<dbReference type="SMART" id="SM00249">
    <property type="entry name" value="PHD"/>
    <property type="match status" value="1"/>
</dbReference>
<proteinExistence type="predicted"/>
<sequence>MSSSQSEREFGNEIGNTMTASQELSTSADAVLCKNLDSLPDKTPSMEKITNGGETSTSLLSNALATEIYTIVHNSNSDLDELMEDVEDHIEDFFIGETVINSGKEYIIESKERRGGLVMYTMTDGTKIGHRDLRRKKGISTDFLRKLIETHAKFDGKCWKIDDDTRKLYDIKENVVEQKLAPIFCRKSSENAKKESDSSDEENVESSERRLAFNGRASGGIAPSSKFKKMQEKLKKNEERKKLKEQKLKEKEEEKQRKIEEKLKEKAKKAEAKTNAKKSSSNGGGIGQFLTKTPNSKTSSGVETGTPSVWAAKRLKNATNRLEEAWKKRDSEQFNEACAYCESQLSKNQIKNIENPIWRFAVQKIVDRNADKALMKNMKPEKRKEYRQQMLERRRDEYRLMESRIRAHFSEVCFEEDLTITSEKLRIEMCEQLENPEIAARCLEICEFFVSMKEIMNFSERITANDLSNSFKTGREGFEKYTWKIYDCLLENLLQNETYAKIAHMNARLREFPLNVNTITEATRAFLVRSFETRNIPDSVDDEEDDESKLKKEEIEENMEFDEIYEGTEANGEVQTRQKLLEFFNDGKCLEDFPAEHHLELIEHLIQLLIDSQIVRDAFNAEPDSIEKYRSKIRAFQTKIDETTTEIGEIPVETRNIEMLSRKETKEIEMRAKRKEHLERKLIDLKEELQILNSKMATEKDLFMRVFRVPCIGQDRHLRKYYWTAYNRDGGIWVQDFGTLNYEKWVRKCVEQKLDVDGPIESLPKFEPDEKIEEKWYRISNIDELENLKNQLLKSGRREGELYKFLKANLEDIRGSITRDFGRQFNRSPSPEEHEPYLGVFGAFKVQLMAFLKDLVESKMTSLSNVEEIAANLENANDLQKLKSIFREIFDAILPSFITYRHSGAYAASTKHFSILQPHRFQQQIASALNVSALHLLLEYLDGRIKWENSINQQRCLVCRRKDESAQKMRCRNCIDVYHYSCVRPRITLAQFEDSSFVENWLCGRCRSAEIRKKRQERIEKTEDDDDSGDDDDEEEEKQRRGDQSDSSPALSDVEGDDDDDRMHTYSRKAKKRANTAMAAMVQYEKNGTIGGSEPLPKRRLIKKDVQEFFESIENANPRLYRLLIYVPSGGREILNGRGELDLNGIENNLKLYRTVSDLRDDVTAFFRNARNYIETHNNRKLDELDLMISKLELDV</sequence>
<reference evidence="10 11" key="1">
    <citation type="submission" date="2020-04" db="EMBL/GenBank/DDBJ databases">
        <authorList>
            <person name="Laetsch R D."/>
            <person name="Stevens L."/>
            <person name="Kumar S."/>
            <person name="Blaxter L. M."/>
        </authorList>
    </citation>
    <scope>NUCLEOTIDE SEQUENCE [LARGE SCALE GENOMIC DNA]</scope>
</reference>
<feature type="coiled-coil region" evidence="7">
    <location>
        <begin position="626"/>
        <end position="702"/>
    </location>
</feature>
<dbReference type="Pfam" id="PF15613">
    <property type="entry name" value="WSD"/>
    <property type="match status" value="1"/>
</dbReference>
<name>A0A8S1F7S1_9PELO</name>
<dbReference type="InterPro" id="IPR019787">
    <property type="entry name" value="Znf_PHD-finger"/>
</dbReference>
<dbReference type="Pfam" id="PF00628">
    <property type="entry name" value="PHD"/>
    <property type="match status" value="1"/>
</dbReference>
<dbReference type="PROSITE" id="PS01359">
    <property type="entry name" value="ZF_PHD_1"/>
    <property type="match status" value="1"/>
</dbReference>
<evidence type="ECO:0000259" key="9">
    <source>
        <dbReference type="PROSITE" id="PS50016"/>
    </source>
</evidence>
<dbReference type="PROSITE" id="PS50016">
    <property type="entry name" value="ZF_PHD_2"/>
    <property type="match status" value="1"/>
</dbReference>
<dbReference type="InterPro" id="IPR013083">
    <property type="entry name" value="Znf_RING/FYVE/PHD"/>
</dbReference>
<dbReference type="SUPFAM" id="SSF57903">
    <property type="entry name" value="FYVE/PHD zinc finger"/>
    <property type="match status" value="1"/>
</dbReference>
<evidence type="ECO:0000256" key="2">
    <source>
        <dbReference type="ARBA" id="ARBA00022723"/>
    </source>
</evidence>
<feature type="region of interest" description="Disordered" evidence="8">
    <location>
        <begin position="1014"/>
        <end position="1063"/>
    </location>
</feature>
<dbReference type="InterPro" id="IPR011011">
    <property type="entry name" value="Znf_FYVE_PHD"/>
</dbReference>
<dbReference type="Gene3D" id="3.30.40.10">
    <property type="entry name" value="Zinc/RING finger domain, C3HC4 (zinc finger)"/>
    <property type="match status" value="1"/>
</dbReference>
<keyword evidence="7" id="KW-0175">Coiled coil</keyword>
<dbReference type="InterPro" id="IPR028941">
    <property type="entry name" value="WHIM2_dom"/>
</dbReference>
<evidence type="ECO:0000256" key="8">
    <source>
        <dbReference type="SAM" id="MobiDB-lite"/>
    </source>
</evidence>
<evidence type="ECO:0000313" key="10">
    <source>
        <dbReference type="EMBL" id="CAB3406903.1"/>
    </source>
</evidence>
<keyword evidence="4" id="KW-0862">Zinc</keyword>
<evidence type="ECO:0000256" key="3">
    <source>
        <dbReference type="ARBA" id="ARBA00022771"/>
    </source>
</evidence>
<dbReference type="PANTHER" id="PTHR32075:SF6">
    <property type="entry name" value="ISWI CHROMATIN-REMODELING COMPLEX SUBUNIT YPL216W-RELATED"/>
    <property type="match status" value="1"/>
</dbReference>